<keyword evidence="1" id="KW-0694">RNA-binding</keyword>
<keyword evidence="5" id="KW-1185">Reference proteome</keyword>
<dbReference type="InterPro" id="IPR000999">
    <property type="entry name" value="RNase_III_dom"/>
</dbReference>
<dbReference type="GO" id="GO:0005654">
    <property type="term" value="C:nucleoplasm"/>
    <property type="evidence" value="ECO:0007669"/>
    <property type="project" value="TreeGrafter"/>
</dbReference>
<dbReference type="AlphaFoldDB" id="A0A6G1I575"/>
<accession>A0A6G1I575</accession>
<evidence type="ECO:0000259" key="3">
    <source>
        <dbReference type="PROSITE" id="PS50142"/>
    </source>
</evidence>
<feature type="region of interest" description="Disordered" evidence="2">
    <location>
        <begin position="74"/>
        <end position="118"/>
    </location>
</feature>
<dbReference type="Gene3D" id="3.30.160.20">
    <property type="match status" value="1"/>
</dbReference>
<evidence type="ECO:0000313" key="4">
    <source>
        <dbReference type="EMBL" id="KAF2403276.1"/>
    </source>
</evidence>
<dbReference type="InterPro" id="IPR036389">
    <property type="entry name" value="RNase_III_sf"/>
</dbReference>
<reference evidence="4" key="1">
    <citation type="journal article" date="2020" name="Stud. Mycol.">
        <title>101 Dothideomycetes genomes: a test case for predicting lifestyles and emergence of pathogens.</title>
        <authorList>
            <person name="Haridas S."/>
            <person name="Albert R."/>
            <person name="Binder M."/>
            <person name="Bloem J."/>
            <person name="Labutti K."/>
            <person name="Salamov A."/>
            <person name="Andreopoulos B."/>
            <person name="Baker S."/>
            <person name="Barry K."/>
            <person name="Bills G."/>
            <person name="Bluhm B."/>
            <person name="Cannon C."/>
            <person name="Castanera R."/>
            <person name="Culley D."/>
            <person name="Daum C."/>
            <person name="Ezra D."/>
            <person name="Gonzalez J."/>
            <person name="Henrissat B."/>
            <person name="Kuo A."/>
            <person name="Liang C."/>
            <person name="Lipzen A."/>
            <person name="Lutzoni F."/>
            <person name="Magnuson J."/>
            <person name="Mondo S."/>
            <person name="Nolan M."/>
            <person name="Ohm R."/>
            <person name="Pangilinan J."/>
            <person name="Park H.-J."/>
            <person name="Ramirez L."/>
            <person name="Alfaro M."/>
            <person name="Sun H."/>
            <person name="Tritt A."/>
            <person name="Yoshinaga Y."/>
            <person name="Zwiers L.-H."/>
            <person name="Turgeon B."/>
            <person name="Goodwin S."/>
            <person name="Spatafora J."/>
            <person name="Crous P."/>
            <person name="Grigoriev I."/>
        </authorList>
    </citation>
    <scope>NUCLEOTIDE SEQUENCE</scope>
    <source>
        <strain evidence="4">CBS 262.69</strain>
    </source>
</reference>
<gene>
    <name evidence="4" type="ORF">EJ06DRAFT_325689</name>
</gene>
<dbReference type="Proteomes" id="UP000799640">
    <property type="component" value="Unassembled WGS sequence"/>
</dbReference>
<dbReference type="GO" id="GO:0034475">
    <property type="term" value="P:U4 snRNA 3'-end processing"/>
    <property type="evidence" value="ECO:0007669"/>
    <property type="project" value="TreeGrafter"/>
</dbReference>
<dbReference type="GO" id="GO:0006364">
    <property type="term" value="P:rRNA processing"/>
    <property type="evidence" value="ECO:0007669"/>
    <property type="project" value="TreeGrafter"/>
</dbReference>
<dbReference type="EMBL" id="ML996690">
    <property type="protein sequence ID" value="KAF2403276.1"/>
    <property type="molecule type" value="Genomic_DNA"/>
</dbReference>
<dbReference type="PROSITE" id="PS50142">
    <property type="entry name" value="RNASE_3_2"/>
    <property type="match status" value="1"/>
</dbReference>
<dbReference type="GO" id="GO:0006369">
    <property type="term" value="P:termination of RNA polymerase II transcription"/>
    <property type="evidence" value="ECO:0007669"/>
    <property type="project" value="TreeGrafter"/>
</dbReference>
<dbReference type="CDD" id="cd00593">
    <property type="entry name" value="RIBOc"/>
    <property type="match status" value="1"/>
</dbReference>
<dbReference type="Pfam" id="PF00636">
    <property type="entry name" value="Ribonuclease_3"/>
    <property type="match status" value="1"/>
</dbReference>
<organism evidence="4 5">
    <name type="scientific">Trichodelitschia bisporula</name>
    <dbReference type="NCBI Taxonomy" id="703511"/>
    <lineage>
        <taxon>Eukaryota</taxon>
        <taxon>Fungi</taxon>
        <taxon>Dikarya</taxon>
        <taxon>Ascomycota</taxon>
        <taxon>Pezizomycotina</taxon>
        <taxon>Dothideomycetes</taxon>
        <taxon>Dothideomycetes incertae sedis</taxon>
        <taxon>Phaeotrichales</taxon>
        <taxon>Phaeotrichaceae</taxon>
        <taxon>Trichodelitschia</taxon>
    </lineage>
</organism>
<evidence type="ECO:0000256" key="2">
    <source>
        <dbReference type="SAM" id="MobiDB-lite"/>
    </source>
</evidence>
<feature type="region of interest" description="Disordered" evidence="2">
    <location>
        <begin position="1"/>
        <end position="43"/>
    </location>
</feature>
<evidence type="ECO:0000313" key="5">
    <source>
        <dbReference type="Proteomes" id="UP000799640"/>
    </source>
</evidence>
<protein>
    <submittedName>
        <fullName evidence="4">Ribonuclease III</fullName>
    </submittedName>
</protein>
<evidence type="ECO:0000256" key="1">
    <source>
        <dbReference type="ARBA" id="ARBA00022884"/>
    </source>
</evidence>
<feature type="compositionally biased region" description="Polar residues" evidence="2">
    <location>
        <begin position="105"/>
        <end position="118"/>
    </location>
</feature>
<proteinExistence type="predicted"/>
<dbReference type="SUPFAM" id="SSF54768">
    <property type="entry name" value="dsRNA-binding domain-like"/>
    <property type="match status" value="1"/>
</dbReference>
<dbReference type="PANTHER" id="PTHR11207:SF0">
    <property type="entry name" value="RIBONUCLEASE 3"/>
    <property type="match status" value="1"/>
</dbReference>
<dbReference type="PANTHER" id="PTHR11207">
    <property type="entry name" value="RIBONUCLEASE III"/>
    <property type="match status" value="1"/>
</dbReference>
<feature type="domain" description="RNase III" evidence="3">
    <location>
        <begin position="143"/>
        <end position="262"/>
    </location>
</feature>
<feature type="compositionally biased region" description="Basic and acidic residues" evidence="2">
    <location>
        <begin position="1"/>
        <end position="34"/>
    </location>
</feature>
<dbReference type="GO" id="GO:0004525">
    <property type="term" value="F:ribonuclease III activity"/>
    <property type="evidence" value="ECO:0007669"/>
    <property type="project" value="InterPro"/>
</dbReference>
<dbReference type="GO" id="GO:0003723">
    <property type="term" value="F:RNA binding"/>
    <property type="evidence" value="ECO:0007669"/>
    <property type="project" value="UniProtKB-KW"/>
</dbReference>
<sequence length="394" mass="43274">MADSKRSKTKYEPRDDTEVREPALKRRRHDDNSKPRTSPDISTALQDVIANGSARGYTSEIIAHATELQRLLKPTDSNQDGDQNKNETRLTNSNMNAYSPPLTPALTTLNARSPADNSKFGTIPPMPTAKTPLPADIPPLPAITDPTLTDAPFTHTSMLPAHVPPTSTNTYEPLEFLGDAYLEVIATRLIHARFAGHSVGQKAGLRELLIKNDTLASYAEHYGFPDRVKTTKHERSQGGKTWSKILADVFEAYVACVILSDPQHGFDTAEQWLTALWAPKVLEWRARGDGKVGADEGLKSSQARVLLAQKLLGGDAKLEYLQERPMEVKNSRTTFFIAVYLTGWGYTKQYLGRGSGRSKTLASAEAASNALEVSGKIIDTAHKRKCDALGIQPR</sequence>
<name>A0A6G1I575_9PEZI</name>
<dbReference type="SMART" id="SM00535">
    <property type="entry name" value="RIBOc"/>
    <property type="match status" value="1"/>
</dbReference>
<dbReference type="SUPFAM" id="SSF69065">
    <property type="entry name" value="RNase III domain-like"/>
    <property type="match status" value="1"/>
</dbReference>
<dbReference type="OrthoDB" id="2392202at2759"/>
<dbReference type="Gene3D" id="1.10.1520.10">
    <property type="entry name" value="Ribonuclease III domain"/>
    <property type="match status" value="1"/>
</dbReference>